<evidence type="ECO:0000256" key="13">
    <source>
        <dbReference type="SAM" id="Phobius"/>
    </source>
</evidence>
<keyword evidence="11" id="KW-0325">Glycoprotein</keyword>
<feature type="non-terminal residue" evidence="15">
    <location>
        <position position="1"/>
    </location>
</feature>
<dbReference type="GO" id="GO:0048513">
    <property type="term" value="P:animal organ development"/>
    <property type="evidence" value="ECO:0007669"/>
    <property type="project" value="UniProtKB-ARBA"/>
</dbReference>
<feature type="repeat" description="CSPG" evidence="12">
    <location>
        <begin position="1283"/>
        <end position="1392"/>
    </location>
</feature>
<keyword evidence="16" id="KW-1185">Reference proteome</keyword>
<keyword evidence="3" id="KW-1003">Cell membrane</keyword>
<proteinExistence type="inferred from homology"/>
<feature type="repeat" description="CSPG" evidence="12">
    <location>
        <begin position="1913"/>
        <end position="2013"/>
    </location>
</feature>
<dbReference type="Gene3D" id="2.10.70.10">
    <property type="entry name" value="Complement Module, domain 1"/>
    <property type="match status" value="2"/>
</dbReference>
<dbReference type="FunFam" id="2.60.40.2030:FF:000005">
    <property type="entry name" value="Extracellular matrix protein FRAS1 isoform 1"/>
    <property type="match status" value="1"/>
</dbReference>
<dbReference type="SMART" id="SM00214">
    <property type="entry name" value="VWC"/>
    <property type="match status" value="6"/>
</dbReference>
<dbReference type="SMART" id="SM00261">
    <property type="entry name" value="FU"/>
    <property type="match status" value="14"/>
</dbReference>
<feature type="domain" description="VWFC" evidence="14">
    <location>
        <begin position="1"/>
        <end position="54"/>
    </location>
</feature>
<sequence length="3968" mass="434103">LQNNTIWKPDSCQECRCRSGIVTCEATVCKDPQCDSQKGEVLQIAPNKCCPECASRAEGSCQHQGQTHSHGTQWAASGCLRCSCAHGKVNCTSVACPALPCGPGELQPTPRGSCCPKCLGHGEPCSFDGRLFRDGEDWHFGPCSKCVCRDGATQCFTASCQPLLCSQDEVMVMSPGKCCPACVPKPCSVSGRVYQHGEQWKENPCTACACHRGEVRCLRETCGSLSCEKGEIKAQRGGRCCEECVSPEGTCSYDGSLRYHGEMWNTTRCGFCVCHEGRVACQEAECAIVECAKGEELIHLDGKCCPECLTSDSSCVYKEHTKANGETWAEGSCGECECREAEVTCFQRSCPPCPPGSLALEVEGDCCPRCQPAECHPDCLSCSQSPERCNACRDPRRRLQDGRCVETCGPGFYQDGETCLACNETCSACASGFECSSCRTPLLLENGQCVRSCGKGYFQNQLLCTACHESCSSCWGAAENNCLSCKDASRALKAGLCVASCGPGFYTKDGICSACDQFCERCHWDQPGCLTCSSQKLLHDGKCVSKCPDGYFPSSSGRCRACHNSCSTCEGPLAIHCTSCSFPLVLQGGQCLQGCGEGFYRDHDVCKGCHPSCFTCLGPGASQCLRCRAPEDVLQPQQPVEGAVRGLCLSRCQPQFYVDSSGVCQQCHSSCAGCVGNSSQDCTACLASRVLLKGRCLSGCPEGLFSQRGHCYACHPSCKMCRGPSDLECVTCHPHATLAGGSCRTSCAEEQYLNLVGYCVDCHRLCRRCVADLRDTGSVCLECQNARHLLLGDHCVPHCPGGRYAEKGACKKCHPSCKTCTGGSPFSCSSCNASLVLSHTGTCVPACSPGYYRDYGQTCKPCSSQCRSCESAAGCTSCRDPAKVLLFGECQYESCAQQYYLDFSSRTCRECDWSCNACRGPQRTDCLQCMEGYVLHKGACLERCPAAFYEESGACQRCEQHCLRCQRPDECSLCEAPFLLRAAHCVQECGKGYYADRVRRECTACPQGCLECDSDGLCHLCDGTTFLKNKGCVFACGQGFYSNRRTRECEEAGEHPSRFPESSTLTVGIGGVKPLDLSLLGVRDVAGDAGEPVFRVESAPSNGRLLMVANGTELQLGTGDRFSCRDVKEKRVHFVHGKEEARKGQFSLMVGDQQFFSRLEVVNVQAFSTQAPYVFRNEALRVRRGETGAVTEGLLGVRDGDNPQDVVLVVLEPPRHGRLTRAPGDSAPGVHAFHLADLTGGLLRYAHDGSDSRDDAVLLQVSDGYHFQNVLFHVKIAPKNARSPRLVTNSLVWVPQGGMLQISKTILHAELPGVRDSEITYTIPKDQPRHGEVVLLVPMAADGPADSWQLLPDGRAASPTTSFTQQDINDGVVWYRHSGSELESDSFQFQVSSSAGAQSSLESHVFNVAVLPQAPGAPQLSLGSSLHMAVLEDRVTVIEPHHLSFVDPEIPSEKILFNVTVPLLPGQGKCTHRDRPLSPARYFTQADINHGKIAYRPPTAAPHLREITAFSFAGLPESVNFRFTVSGGEHTTPEMAFVIHLLSAEQQPPVFQITAPFLEVSQGGKATIGVQLAVSDADTAPEGLFFELVKPPRHGTMLKYSAGVQQRMRAGDTFTYEDVTRNALQYAHDGSLAAEDGMEISVTDGITTVTTVLRVEVSLTDNNGPQLAPGCLLAITVASKSSVTLSRLHLAYIDNNSADSEIRIQLISLPAYGSLLRMSGSREEELSKVYNFTMEDINSQRISYSTVFETGNQPVTDVFHFAVFDADNHRLDGQMFTVTIVSALAVPSLIAFADHVTVDEGGRVPLLAHHHLAADYDTAAKEELRVTVITLPMYGYLENTKTGESFGPQSESAVTADASFSLQDVLENSIYYFQSVHESIEPTSDVFSFYVSDGFGQSEVQSINITIERQNDEPPKMVLEPVRVREGSAVVLTNASLNLQDLDTQSSELVITVTKSPDHGQLRRRQVAAEPPERGRVLSTGSSFTYQDLLDELIVYTRSGAAAQTDEFGFSVTDGLHAQTGRLDFFTELPKKQPPTLAVNRGLQLPVGSAAYLTDQHLKAAALYSDDTTIRFVMKRDPSVGQLQLTATENPAPISVEGPVRSFTQADINKGEGHVLYRHEKGEPGGNFAFAFDVVDADGSKLTDQVFFIGVLEDRFPPSILANKGLVLDENSAKTITTLQLSATDEDSEPAQLRYRVTKQPQLGHLEHVASPGTRISSFSQADLASRSIRYVHTSDVEKHTDAFTFSVSDGMNEVSQTFDITINPVDDSLPVVQSLGMTVQEGVRKTITEFELKATDADTEAESITFTVVQPPRHGLIERTANGQRYYRAAAFTMDDIYQNRISYSHDGSDSLKDRFTFTVSDGTNPFFIMEEAGKKVVTAAPQRFKVDVLSVDDGVPRVLTNLGLQWLEYTDGKASNLITKKELLTTDPDTDDRQLIYEITAGPRNGYVENKLKPGTTATTFTQEDVNRGLIQYVVHQEKVQETTDSFQFLVKDSKPNVVGGNIFHVQWSLLSFTSTSYSVTESAGSVSVTVRRTGNLNQYAIVLCRTERGTATSGSGASSRSQPGEQDYVEYAGQVQFEEQEDTKTCTIVINDDSVFEGAESFSVELSMPAYALLGNVTRATVTISDPEDEPTLQFDRKTYHVSESDGFLSAPVERKGDTGSTVSAVCYTVPKSAKGSSLSALESGSDFKSRGMGDDSRVVLGPGVTMATCDVTLIDDSEYEEEEEFELVLADASANARVGARASASVFIGGPNDASTVFLGNATFTVGEAAGNIEIPVVRQGPDLSTPISVWCATRASDPPSASPGSDYVPSSRKIEFRPGKTEEFCTLTILDDAQYPVIEGLETFVVYLSSPHGAELAKPFQAVVAINDIFQDVPSMQFAKDTYTVKEKEGTLHIPILRSGDLSYESSVRCYTQSRTAAVTEDFAERRNAEESRITFSRGEKVKNCSVYISDDSAFEPEEQFRVYLGSPLGNHWSGARIGKVDAATVTVTNDEDAPTIEFEEAAYQVREPPGPEGVAALNIKVVRRGDQNRTSKVRCSTRDGSAQAGVDYYPKSRLLKFSPGVDHIVFKVEIMSNEDREWHESFSLVLGPDDPVEAVLGDTSTAIVTILDQEAVGSLILPAPPVVVTLADYDRVEEATKDGAKKSPSPGYPLVCVTPCDPHFPRHAVMKERCGEAGINQSSIQFSWEVATPTDGNGARSPFETITDNTPFTSVNHKVLDSIYFSRRFHVRCVARAVDKAGHVGTPLRSNVVTIGTDSAICHTPVVAGTARGFQAQSFIATLKYLDVKHKEHPNRIHISVQIPHQDGMLPLISTLPLHNLHFLLSESIYRHQHVCSNLVTVRDLRGISEAGFLDEVTYDSIVLGPGYDRPYQFDPTVREPKTIRLYKHLNLKSCIWTFDAYYDMTELIDVCGGSVTADFQVRDSAQSFLTVHVPLYVSYIYVTAPRGWASLEHHTEMEFSFFYDTVLWRTGIQTDSVLSARLQIIRIYIREDGRLVIEFKTQAKFRGLFVMEHHSLPDVRSFLMTPEHLGGIEFDLQLLWSAQTFDSPYQLWRATSSYNRKDYSGEYTIFLIPCTVQPTQPWVEPGDKPLPCTAHAPERFLIPIAFQQTNRPVPVVYSLNTEFQLCNNEKVFLMDPTKAEMSLAEMDYKGAFSKGQTLYGRVLWNPEQNLNAAYKLHLEKVYLCTGRDGYVPFFDPTGTVYNEGPQYGCIQPNKHLKHRFLLLDRNQPEVTDKYFHDVPFDARFASELPDFQAVSSMPGVDGFTLKVDALYKVEAGHQWYLQVIYVIGPESMAGPRVQRSLARRWQRGRRALGDSDGRLALDDSLIYDNEGDQVKNGTNMKSLILEGEEAAVAASLSQRGASLGSAVAALALLLLLLLLSGVCLLARKRRRKREAARAAPEEHPLNTKVEVPRGAGRALDGRYCTVRTVNILRESGGAREGQGRRVKQVNLEVKVRSNLHDGTEV</sequence>
<keyword evidence="5" id="KW-0479">Metal-binding</keyword>
<comment type="subcellular location">
    <subcellularLocation>
        <location evidence="1">Cell membrane</location>
        <topology evidence="1">Single-pass type I membrane protein</topology>
    </subcellularLocation>
</comment>
<evidence type="ECO:0000256" key="10">
    <source>
        <dbReference type="ARBA" id="ARBA00023136"/>
    </source>
</evidence>
<feature type="non-terminal residue" evidence="15">
    <location>
        <position position="3968"/>
    </location>
</feature>
<dbReference type="Proteomes" id="UP000648918">
    <property type="component" value="Unassembled WGS sequence"/>
</dbReference>
<evidence type="ECO:0000313" key="15">
    <source>
        <dbReference type="EMBL" id="NXD85375.1"/>
    </source>
</evidence>
<feature type="repeat" description="CSPG" evidence="12">
    <location>
        <begin position="2157"/>
        <end position="2249"/>
    </location>
</feature>
<dbReference type="EMBL" id="WBNJ01000426">
    <property type="protein sequence ID" value="NXD85375.1"/>
    <property type="molecule type" value="Genomic_DNA"/>
</dbReference>
<dbReference type="SMART" id="SM00237">
    <property type="entry name" value="Calx_beta"/>
    <property type="match status" value="5"/>
</dbReference>
<dbReference type="OrthoDB" id="430044at2759"/>
<feature type="repeat" description="CSPG" evidence="12">
    <location>
        <begin position="1787"/>
        <end position="1892"/>
    </location>
</feature>
<comment type="caution">
    <text evidence="15">The sequence shown here is derived from an EMBL/GenBank/DDBJ whole genome shotgun (WGS) entry which is preliminary data.</text>
</comment>
<dbReference type="FunFam" id="2.10.220.10:FF:000026">
    <property type="entry name" value="Fraser extracellular matrix complex subunit 1"/>
    <property type="match status" value="1"/>
</dbReference>
<dbReference type="InterPro" id="IPR051561">
    <property type="entry name" value="FRAS1_ECM"/>
</dbReference>
<dbReference type="SUPFAM" id="SSF141072">
    <property type="entry name" value="CalX-like"/>
    <property type="match status" value="5"/>
</dbReference>
<organism evidence="15 16">
    <name type="scientific">Halcyon senegalensis</name>
    <dbReference type="NCBI Taxonomy" id="342381"/>
    <lineage>
        <taxon>Eukaryota</taxon>
        <taxon>Metazoa</taxon>
        <taxon>Chordata</taxon>
        <taxon>Craniata</taxon>
        <taxon>Vertebrata</taxon>
        <taxon>Euteleostomi</taxon>
        <taxon>Archelosauria</taxon>
        <taxon>Archosauria</taxon>
        <taxon>Dinosauria</taxon>
        <taxon>Saurischia</taxon>
        <taxon>Theropoda</taxon>
        <taxon>Coelurosauria</taxon>
        <taxon>Aves</taxon>
        <taxon>Neognathae</taxon>
        <taxon>Neoaves</taxon>
        <taxon>Telluraves</taxon>
        <taxon>Coraciimorphae</taxon>
        <taxon>Coraciiformes</taxon>
        <taxon>Alcedinidae</taxon>
        <taxon>Halcyon</taxon>
    </lineage>
</organism>
<dbReference type="Pfam" id="PF16184">
    <property type="entry name" value="Cadherin_3"/>
    <property type="match status" value="12"/>
</dbReference>
<feature type="domain" description="VWFC" evidence="14">
    <location>
        <begin position="123"/>
        <end position="183"/>
    </location>
</feature>
<dbReference type="PANTHER" id="PTHR45739:SF1">
    <property type="entry name" value="EXTRACELLULAR MATRIX ORGANIZING PROTEIN FRAS1"/>
    <property type="match status" value="1"/>
</dbReference>
<feature type="repeat" description="CSPG" evidence="12">
    <location>
        <begin position="2269"/>
        <end position="2362"/>
    </location>
</feature>
<gene>
    <name evidence="15" type="primary">Fras1</name>
    <name evidence="15" type="ORF">HALSEN_R06504</name>
</gene>
<evidence type="ECO:0000256" key="12">
    <source>
        <dbReference type="PROSITE-ProRule" id="PRU01201"/>
    </source>
</evidence>
<name>A0A851Z325_9AVES</name>
<dbReference type="Pfam" id="PF00093">
    <property type="entry name" value="VWC"/>
    <property type="match status" value="6"/>
</dbReference>
<dbReference type="Gene3D" id="2.60.40.2030">
    <property type="match status" value="5"/>
</dbReference>
<dbReference type="SMART" id="SM00215">
    <property type="entry name" value="VWC_out"/>
    <property type="match status" value="4"/>
</dbReference>
<dbReference type="InterPro" id="IPR006212">
    <property type="entry name" value="Furin_repeat"/>
</dbReference>
<feature type="domain" description="VWFC" evidence="14">
    <location>
        <begin position="249"/>
        <end position="309"/>
    </location>
</feature>
<keyword evidence="6" id="KW-0732">Signal</keyword>
<dbReference type="InterPro" id="IPR038081">
    <property type="entry name" value="CalX-like_sf"/>
</dbReference>
<dbReference type="PROSITE" id="PS50184">
    <property type="entry name" value="VWFC_2"/>
    <property type="match status" value="6"/>
</dbReference>
<feature type="repeat" description="CSPG" evidence="12">
    <location>
        <begin position="2034"/>
        <end position="2135"/>
    </location>
</feature>
<feature type="repeat" description="CSPG" evidence="12">
    <location>
        <begin position="1664"/>
        <end position="1764"/>
    </location>
</feature>
<evidence type="ECO:0000256" key="1">
    <source>
        <dbReference type="ARBA" id="ARBA00004251"/>
    </source>
</evidence>
<dbReference type="PROSITE" id="PS01208">
    <property type="entry name" value="VWFC_1"/>
    <property type="match status" value="5"/>
</dbReference>
<keyword evidence="8" id="KW-0106">Calcium</keyword>
<comment type="similarity">
    <text evidence="2">Belongs to the FRAS1 family.</text>
</comment>
<dbReference type="FunFam" id="2.60.40.2030:FF:000003">
    <property type="entry name" value="Fraser extracellular matrix complex subunit 1"/>
    <property type="match status" value="1"/>
</dbReference>
<dbReference type="GO" id="GO:0048731">
    <property type="term" value="P:system development"/>
    <property type="evidence" value="ECO:0007669"/>
    <property type="project" value="UniProtKB-ARBA"/>
</dbReference>
<dbReference type="SMART" id="SM00181">
    <property type="entry name" value="EGF"/>
    <property type="match status" value="6"/>
</dbReference>
<evidence type="ECO:0000256" key="8">
    <source>
        <dbReference type="ARBA" id="ARBA00022837"/>
    </source>
</evidence>
<dbReference type="SUPFAM" id="SSF57603">
    <property type="entry name" value="FnI-like domain"/>
    <property type="match status" value="6"/>
</dbReference>
<dbReference type="Gene3D" id="6.20.200.20">
    <property type="match status" value="4"/>
</dbReference>
<protein>
    <submittedName>
        <fullName evidence="15">FRAS1 protein</fullName>
    </submittedName>
</protein>
<feature type="repeat" description="CSPG" evidence="12">
    <location>
        <begin position="2397"/>
        <end position="2494"/>
    </location>
</feature>
<dbReference type="GO" id="GO:0009653">
    <property type="term" value="P:anatomical structure morphogenesis"/>
    <property type="evidence" value="ECO:0007669"/>
    <property type="project" value="TreeGrafter"/>
</dbReference>
<dbReference type="Gene3D" id="2.10.220.10">
    <property type="entry name" value="Hormone Receptor, Insulin-like Growth Factor Receptor 1, Chain A, domain 2"/>
    <property type="match status" value="7"/>
</dbReference>
<evidence type="ECO:0000256" key="9">
    <source>
        <dbReference type="ARBA" id="ARBA00022989"/>
    </source>
</evidence>
<evidence type="ECO:0000259" key="14">
    <source>
        <dbReference type="PROSITE" id="PS50184"/>
    </source>
</evidence>
<dbReference type="SUPFAM" id="SSF57184">
    <property type="entry name" value="Growth factor receptor domain"/>
    <property type="match status" value="5"/>
</dbReference>
<feature type="domain" description="VWFC" evidence="14">
    <location>
        <begin position="313"/>
        <end position="371"/>
    </location>
</feature>
<accession>A0A851Z325</accession>
<evidence type="ECO:0000256" key="7">
    <source>
        <dbReference type="ARBA" id="ARBA00022737"/>
    </source>
</evidence>
<evidence type="ECO:0000256" key="3">
    <source>
        <dbReference type="ARBA" id="ARBA00022475"/>
    </source>
</evidence>
<dbReference type="InterPro" id="IPR001007">
    <property type="entry name" value="VWF_dom"/>
</dbReference>
<dbReference type="InterPro" id="IPR000742">
    <property type="entry name" value="EGF"/>
</dbReference>
<dbReference type="InterPro" id="IPR039005">
    <property type="entry name" value="CSPG_rpt"/>
</dbReference>
<reference evidence="15" key="1">
    <citation type="submission" date="2019-09" db="EMBL/GenBank/DDBJ databases">
        <title>Bird 10,000 Genomes (B10K) Project - Family phase.</title>
        <authorList>
            <person name="Zhang G."/>
        </authorList>
    </citation>
    <scope>NUCLEOTIDE SEQUENCE</scope>
    <source>
        <strain evidence="15">B10K-DU-024-03</strain>
        <tissue evidence="15">Muscle</tissue>
    </source>
</reference>
<feature type="domain" description="VWFC" evidence="14">
    <location>
        <begin position="185"/>
        <end position="245"/>
    </location>
</feature>
<evidence type="ECO:0000313" key="16">
    <source>
        <dbReference type="Proteomes" id="UP000648918"/>
    </source>
</evidence>
<dbReference type="CDD" id="cd00064">
    <property type="entry name" value="FU"/>
    <property type="match status" value="11"/>
</dbReference>
<dbReference type="GO" id="GO:0007154">
    <property type="term" value="P:cell communication"/>
    <property type="evidence" value="ECO:0007669"/>
    <property type="project" value="InterPro"/>
</dbReference>
<evidence type="ECO:0000256" key="2">
    <source>
        <dbReference type="ARBA" id="ARBA00005529"/>
    </source>
</evidence>
<evidence type="ECO:0000256" key="5">
    <source>
        <dbReference type="ARBA" id="ARBA00022723"/>
    </source>
</evidence>
<feature type="repeat" description="CSPG" evidence="12">
    <location>
        <begin position="1417"/>
        <end position="1515"/>
    </location>
</feature>
<feature type="repeat" description="CSPG" evidence="12">
    <location>
        <begin position="1548"/>
        <end position="1643"/>
    </location>
</feature>
<dbReference type="GO" id="GO:0005886">
    <property type="term" value="C:plasma membrane"/>
    <property type="evidence" value="ECO:0007669"/>
    <property type="project" value="UniProtKB-SubCell"/>
</dbReference>
<dbReference type="PROSITE" id="PS51854">
    <property type="entry name" value="CSPG"/>
    <property type="match status" value="12"/>
</dbReference>
<dbReference type="FunFam" id="2.60.40.2030:FF:000006">
    <property type="entry name" value="Fraser extracellular matrix complex subunit 1"/>
    <property type="match status" value="1"/>
</dbReference>
<evidence type="ECO:0000256" key="6">
    <source>
        <dbReference type="ARBA" id="ARBA00022729"/>
    </source>
</evidence>
<dbReference type="InterPro" id="IPR003644">
    <property type="entry name" value="Calx_beta"/>
</dbReference>
<feature type="repeat" description="CSPG" evidence="12">
    <location>
        <begin position="1056"/>
        <end position="1151"/>
    </location>
</feature>
<keyword evidence="4 13" id="KW-0812">Transmembrane</keyword>
<keyword evidence="9 13" id="KW-1133">Transmembrane helix</keyword>
<dbReference type="Pfam" id="PF03160">
    <property type="entry name" value="Calx-beta"/>
    <property type="match status" value="3"/>
</dbReference>
<evidence type="ECO:0000256" key="11">
    <source>
        <dbReference type="ARBA" id="ARBA00023180"/>
    </source>
</evidence>
<keyword evidence="10 13" id="KW-0472">Membrane</keyword>
<evidence type="ECO:0000256" key="4">
    <source>
        <dbReference type="ARBA" id="ARBA00022692"/>
    </source>
</evidence>
<dbReference type="PANTHER" id="PTHR45739">
    <property type="entry name" value="MATRIX PROTEIN, PUTATIVE-RELATED"/>
    <property type="match status" value="1"/>
</dbReference>
<feature type="transmembrane region" description="Helical" evidence="13">
    <location>
        <begin position="3866"/>
        <end position="3889"/>
    </location>
</feature>
<feature type="domain" description="VWFC" evidence="14">
    <location>
        <begin position="59"/>
        <end position="119"/>
    </location>
</feature>
<feature type="repeat" description="CSPG" evidence="12">
    <location>
        <begin position="1171"/>
        <end position="1262"/>
    </location>
</feature>
<dbReference type="GO" id="GO:0046872">
    <property type="term" value="F:metal ion binding"/>
    <property type="evidence" value="ECO:0007669"/>
    <property type="project" value="UniProtKB-KW"/>
</dbReference>
<keyword evidence="7" id="KW-0677">Repeat</keyword>
<dbReference type="InterPro" id="IPR009030">
    <property type="entry name" value="Growth_fac_rcpt_cys_sf"/>
</dbReference>